<protein>
    <recommendedName>
        <fullName evidence="3">AMP-dependent synthetase/ligase domain-containing protein</fullName>
    </recommendedName>
</protein>
<organism evidence="1 2">
    <name type="scientific">Rahnella perminowiae</name>
    <dbReference type="NCBI Taxonomy" id="2816244"/>
    <lineage>
        <taxon>Bacteria</taxon>
        <taxon>Pseudomonadati</taxon>
        <taxon>Pseudomonadota</taxon>
        <taxon>Gammaproteobacteria</taxon>
        <taxon>Enterobacterales</taxon>
        <taxon>Yersiniaceae</taxon>
        <taxon>Rahnella</taxon>
    </lineage>
</organism>
<comment type="caution">
    <text evidence="1">The sequence shown here is derived from an EMBL/GenBank/DDBJ whole genome shotgun (WGS) entry which is preliminary data.</text>
</comment>
<name>A0ABS6KVT6_9GAMM</name>
<dbReference type="Proteomes" id="UP000699865">
    <property type="component" value="Unassembled WGS sequence"/>
</dbReference>
<proteinExistence type="predicted"/>
<keyword evidence="2" id="KW-1185">Reference proteome</keyword>
<evidence type="ECO:0000313" key="1">
    <source>
        <dbReference type="EMBL" id="MBU9833724.1"/>
    </source>
</evidence>
<dbReference type="PANTHER" id="PTHR36932">
    <property type="entry name" value="CAPSULAR POLYSACCHARIDE BIOSYNTHESIS PROTEIN"/>
    <property type="match status" value="1"/>
</dbReference>
<dbReference type="PANTHER" id="PTHR36932:SF1">
    <property type="entry name" value="CAPSULAR POLYSACCHARIDE BIOSYNTHESIS PROTEIN"/>
    <property type="match status" value="1"/>
</dbReference>
<evidence type="ECO:0000313" key="2">
    <source>
        <dbReference type="Proteomes" id="UP000699865"/>
    </source>
</evidence>
<dbReference type="RefSeq" id="WP_217137621.1">
    <property type="nucleotide sequence ID" value="NZ_JAFMOU010000056.1"/>
</dbReference>
<reference evidence="1 2" key="1">
    <citation type="submission" date="2021-03" db="EMBL/GenBank/DDBJ databases">
        <title>Five novel Rahnella species.</title>
        <authorList>
            <person name="Brady C."/>
            <person name="Asselin J."/>
            <person name="Beer S."/>
            <person name="Bruberg M.B."/>
            <person name="Crampton B."/>
            <person name="Venter S."/>
            <person name="Arnold D."/>
            <person name="Denman S."/>
        </authorList>
    </citation>
    <scope>NUCLEOTIDE SEQUENCE [LARGE SCALE GENOMIC DNA]</scope>
    <source>
        <strain evidence="1 2">L72c</strain>
    </source>
</reference>
<dbReference type="InterPro" id="IPR053158">
    <property type="entry name" value="CapK_Type1_Caps_Biosynth"/>
</dbReference>
<sequence>MKNDIIGVIDIDLVYKSAKYAESLGGCKVPEIISDINDLEISGPTEIRKVTRNMNLNNKQGSILMSSGGTSGTPKLTYVNFEMGTYRTFKEWFPFEHTDVILNIFNAGRLWGSHYYAQGLAEHAQCTIIPGGPFKEDESKIWLPIFLDVEMNVICGNPTGIADFAKDQLKYFGANHSVTKIIWLAESWTEQKIDITQKAFPKAKLWGNYGSVETFIIATSTPDCDLGTLHLLPDQILELDDNGALLTRIGKGWTMPTIRYRLGDKIKSVKCSCGRKHALRVESRADDSFNLHSNKISINKLITTINKLSGVDASQIVLIDHDGMHQSVSQLLIRVVGHISETEIRSSLFNEIYVLSEVNQAYPESVIITICNQLERIDRTNKIPPVIWKTK</sequence>
<evidence type="ECO:0008006" key="3">
    <source>
        <dbReference type="Google" id="ProtNLM"/>
    </source>
</evidence>
<accession>A0ABS6KVT6</accession>
<gene>
    <name evidence="1" type="ORF">J1786_02615</name>
</gene>
<dbReference type="EMBL" id="JAFMOU010000056">
    <property type="protein sequence ID" value="MBU9833724.1"/>
    <property type="molecule type" value="Genomic_DNA"/>
</dbReference>